<feature type="transmembrane region" description="Helical" evidence="1">
    <location>
        <begin position="120"/>
        <end position="137"/>
    </location>
</feature>
<keyword evidence="1" id="KW-0472">Membrane</keyword>
<feature type="transmembrane region" description="Helical" evidence="1">
    <location>
        <begin position="12"/>
        <end position="34"/>
    </location>
</feature>
<reference evidence="2 3" key="1">
    <citation type="journal article" date="2015" name="Genome Announc.">
        <title>Draft Genome Sequence of Filamentous Marine Cyanobacterium Lyngbya confervoides Strain BDU141951.</title>
        <authorList>
            <person name="Chandrababunaidu M.M."/>
            <person name="Sen D."/>
            <person name="Tripathy S."/>
        </authorList>
    </citation>
    <scope>NUCLEOTIDE SEQUENCE [LARGE SCALE GENOMIC DNA]</scope>
    <source>
        <strain evidence="2 3">BDU141951</strain>
    </source>
</reference>
<dbReference type="EMBL" id="JTHE03000043">
    <property type="protein sequence ID" value="MCM1982564.1"/>
    <property type="molecule type" value="Genomic_DNA"/>
</dbReference>
<keyword evidence="3" id="KW-1185">Reference proteome</keyword>
<accession>A0ABD4T205</accession>
<dbReference type="RefSeq" id="WP_166281424.1">
    <property type="nucleotide sequence ID" value="NZ_JTHE03000043.1"/>
</dbReference>
<evidence type="ECO:0008006" key="4">
    <source>
        <dbReference type="Google" id="ProtNLM"/>
    </source>
</evidence>
<keyword evidence="1" id="KW-1133">Transmembrane helix</keyword>
<sequence>MNTSELRSDCLIVGFQALLWLTLLFLSCFGYDWINFSLLQDWTPLLILLLLGLAYPLGIIQQALIGNLFNHQRLKKLSQSDPEPRRSTPFDQLIYIATIHPNLAQNLQQNMARAHLTRTTAVNLVLVSLVGLIFYLTQVGFTWRGFTFGAFGCLVVALASYRAQVSSTHDNLAQIRRVYAVLKSAKVTS</sequence>
<comment type="caution">
    <text evidence="2">The sequence shown here is derived from an EMBL/GenBank/DDBJ whole genome shotgun (WGS) entry which is preliminary data.</text>
</comment>
<name>A0ABD4T205_9CYAN</name>
<evidence type="ECO:0000313" key="3">
    <source>
        <dbReference type="Proteomes" id="UP000031561"/>
    </source>
</evidence>
<feature type="transmembrane region" description="Helical" evidence="1">
    <location>
        <begin position="46"/>
        <end position="69"/>
    </location>
</feature>
<evidence type="ECO:0000256" key="1">
    <source>
        <dbReference type="SAM" id="Phobius"/>
    </source>
</evidence>
<keyword evidence="1" id="KW-0812">Transmembrane</keyword>
<protein>
    <recommendedName>
        <fullName evidence="4">Glycosyl-4,4'-diaponeurosporenoate acyltransferase</fullName>
    </recommendedName>
</protein>
<proteinExistence type="predicted"/>
<gene>
    <name evidence="2" type="ORF">QQ91_0006960</name>
</gene>
<organism evidence="2 3">
    <name type="scientific">Lyngbya confervoides BDU141951</name>
    <dbReference type="NCBI Taxonomy" id="1574623"/>
    <lineage>
        <taxon>Bacteria</taxon>
        <taxon>Bacillati</taxon>
        <taxon>Cyanobacteriota</taxon>
        <taxon>Cyanophyceae</taxon>
        <taxon>Oscillatoriophycideae</taxon>
        <taxon>Oscillatoriales</taxon>
        <taxon>Microcoleaceae</taxon>
        <taxon>Lyngbya</taxon>
    </lineage>
</organism>
<dbReference type="AlphaFoldDB" id="A0ABD4T205"/>
<dbReference type="Proteomes" id="UP000031561">
    <property type="component" value="Unassembled WGS sequence"/>
</dbReference>
<evidence type="ECO:0000313" key="2">
    <source>
        <dbReference type="EMBL" id="MCM1982564.1"/>
    </source>
</evidence>
<dbReference type="PROSITE" id="PS51257">
    <property type="entry name" value="PROKAR_LIPOPROTEIN"/>
    <property type="match status" value="1"/>
</dbReference>